<evidence type="ECO:0000313" key="2">
    <source>
        <dbReference type="EMBL" id="HBT50152.1"/>
    </source>
</evidence>
<feature type="transmembrane region" description="Helical" evidence="1">
    <location>
        <begin position="36"/>
        <end position="54"/>
    </location>
</feature>
<keyword evidence="1" id="KW-1133">Transmembrane helix</keyword>
<dbReference type="EMBL" id="DOLB01000153">
    <property type="protein sequence ID" value="HBT50152.1"/>
    <property type="molecule type" value="Genomic_DNA"/>
</dbReference>
<dbReference type="InterPro" id="IPR014245">
    <property type="entry name" value="Spore_III_AF"/>
</dbReference>
<dbReference type="AlphaFoldDB" id="A0A101E6R3"/>
<dbReference type="NCBIfam" id="TIGR02896">
    <property type="entry name" value="spore_III_AF"/>
    <property type="match status" value="1"/>
</dbReference>
<gene>
    <name evidence="2" type="primary">spoIIIAF</name>
    <name evidence="2" type="ORF">DEA61_10305</name>
</gene>
<keyword evidence="1" id="KW-0812">Transmembrane</keyword>
<reference evidence="2 3" key="1">
    <citation type="journal article" date="2018" name="Nat. Biotechnol.">
        <title>A standardized bacterial taxonomy based on genome phylogeny substantially revises the tree of life.</title>
        <authorList>
            <person name="Parks D.H."/>
            <person name="Chuvochina M."/>
            <person name="Waite D.W."/>
            <person name="Rinke C."/>
            <person name="Skarshewski A."/>
            <person name="Chaumeil P.A."/>
            <person name="Hugenholtz P."/>
        </authorList>
    </citation>
    <scope>NUCLEOTIDE SEQUENCE [LARGE SCALE GENOMIC DNA]</scope>
    <source>
        <strain evidence="2">UBA12544</strain>
    </source>
</reference>
<evidence type="ECO:0000313" key="3">
    <source>
        <dbReference type="Proteomes" id="UP000264445"/>
    </source>
</evidence>
<dbReference type="Proteomes" id="UP000264445">
    <property type="component" value="Unassembled WGS sequence"/>
</dbReference>
<name>A0A101E6R3_9THEO</name>
<comment type="caution">
    <text evidence="2">The sequence shown here is derived from an EMBL/GenBank/DDBJ whole genome shotgun (WGS) entry which is preliminary data.</text>
</comment>
<keyword evidence="1" id="KW-0472">Membrane</keyword>
<organism evidence="2 3">
    <name type="scientific">Caldanaerobacter subterraneus</name>
    <dbReference type="NCBI Taxonomy" id="911092"/>
    <lineage>
        <taxon>Bacteria</taxon>
        <taxon>Bacillati</taxon>
        <taxon>Bacillota</taxon>
        <taxon>Clostridia</taxon>
        <taxon>Thermoanaerobacterales</taxon>
        <taxon>Thermoanaerobacteraceae</taxon>
        <taxon>Caldanaerobacter</taxon>
    </lineage>
</organism>
<protein>
    <submittedName>
        <fullName evidence="2">Stage III sporulation protein AF</fullName>
    </submittedName>
</protein>
<proteinExistence type="predicted"/>
<dbReference type="Pfam" id="PF09581">
    <property type="entry name" value="Spore_III_AF"/>
    <property type="match status" value="1"/>
</dbReference>
<evidence type="ECO:0000256" key="1">
    <source>
        <dbReference type="SAM" id="Phobius"/>
    </source>
</evidence>
<sequence>MEFFKNWVVQIVNIAILAVILEMLIPSSSLKKYAKVAIGLVIMAVILNPILGFLKTAPSIEAQVFKSDYLLKNSAFEGLSEKAKEQTKILIAKEYKNRLSQQIREKLESLYNLKGVEVEIFMVEDLDKKEFGKINSLILHVKGERNFNKEEVKKLISAFYNVPLKNITIKEE</sequence>
<dbReference type="RefSeq" id="WP_278429476.1">
    <property type="nucleotide sequence ID" value="NZ_DOLB01000153.1"/>
</dbReference>
<feature type="transmembrane region" description="Helical" evidence="1">
    <location>
        <begin position="6"/>
        <end position="24"/>
    </location>
</feature>
<accession>A0A101E6R3</accession>